<dbReference type="RefSeq" id="XP_052740594.1">
    <property type="nucleotide sequence ID" value="XM_052884634.1"/>
</dbReference>
<dbReference type="SUPFAM" id="SSF57501">
    <property type="entry name" value="Cystine-knot cytokines"/>
    <property type="match status" value="1"/>
</dbReference>
<feature type="signal peptide" evidence="4">
    <location>
        <begin position="1"/>
        <end position="20"/>
    </location>
</feature>
<keyword evidence="2" id="KW-1015">Disulfide bond</keyword>
<sequence length="190" mass="21973">MDKKMLLFIIVIFIAASVHMSDSAAVEKGLEYIDPNDNIPESCRNQTFCTIKTEDYPEEPLTKHFENHKMILQREIHTRKRRFGDEDGFECQYETSFEPLFKVKNRDGQWRTVIQSADRIQRFRLNICSNPGESCTNGIEETGIMGFVSICKQLYTLMEITVLKDNNETENIYAQLPTACTCALKKTNIE</sequence>
<dbReference type="PANTHER" id="PTHR23199:SF12">
    <property type="entry name" value="NEUROTROPHIN 1-RELATED"/>
    <property type="match status" value="1"/>
</dbReference>
<dbReference type="InterPro" id="IPR052444">
    <property type="entry name" value="Spz/Toll_ligand-like"/>
</dbReference>
<gene>
    <name evidence="7" type="primary">LOC112043489</name>
</gene>
<accession>A0ABM3LND1</accession>
<keyword evidence="1 4" id="KW-0732">Signal</keyword>
<protein>
    <submittedName>
        <fullName evidence="7">Neurotrophin 1</fullName>
    </submittedName>
</protein>
<evidence type="ECO:0000256" key="1">
    <source>
        <dbReference type="ARBA" id="ARBA00022729"/>
    </source>
</evidence>
<dbReference type="Pfam" id="PF16077">
    <property type="entry name" value="Spaetzle"/>
    <property type="match status" value="1"/>
</dbReference>
<evidence type="ECO:0000313" key="6">
    <source>
        <dbReference type="Proteomes" id="UP001652582"/>
    </source>
</evidence>
<dbReference type="InterPro" id="IPR029034">
    <property type="entry name" value="Cystine-knot_cytokine"/>
</dbReference>
<dbReference type="GeneID" id="112043489"/>
<evidence type="ECO:0000259" key="5">
    <source>
        <dbReference type="Pfam" id="PF16077"/>
    </source>
</evidence>
<evidence type="ECO:0000256" key="3">
    <source>
        <dbReference type="ARBA" id="ARBA00023180"/>
    </source>
</evidence>
<evidence type="ECO:0000256" key="4">
    <source>
        <dbReference type="SAM" id="SignalP"/>
    </source>
</evidence>
<keyword evidence="6" id="KW-1185">Reference proteome</keyword>
<feature type="chain" id="PRO_5045271472" evidence="4">
    <location>
        <begin position="21"/>
        <end position="190"/>
    </location>
</feature>
<dbReference type="Proteomes" id="UP001652582">
    <property type="component" value="Chromosome 12"/>
</dbReference>
<evidence type="ECO:0000256" key="2">
    <source>
        <dbReference type="ARBA" id="ARBA00023157"/>
    </source>
</evidence>
<evidence type="ECO:0000313" key="7">
    <source>
        <dbReference type="RefSeq" id="XP_052740594.1"/>
    </source>
</evidence>
<reference evidence="7" key="1">
    <citation type="submission" date="2025-08" db="UniProtKB">
        <authorList>
            <consortium name="RefSeq"/>
        </authorList>
    </citation>
    <scope>IDENTIFICATION</scope>
</reference>
<dbReference type="Gene3D" id="2.10.90.10">
    <property type="entry name" value="Cystine-knot cytokines"/>
    <property type="match status" value="1"/>
</dbReference>
<name>A0ABM3LND1_BICAN</name>
<proteinExistence type="predicted"/>
<dbReference type="InterPro" id="IPR032104">
    <property type="entry name" value="Spaetzle"/>
</dbReference>
<dbReference type="PANTHER" id="PTHR23199">
    <property type="entry name" value="NEUROTROPHIN 1-RELATED"/>
    <property type="match status" value="1"/>
</dbReference>
<feature type="domain" description="Spaetzle" evidence="5">
    <location>
        <begin position="91"/>
        <end position="183"/>
    </location>
</feature>
<keyword evidence="3" id="KW-0325">Glycoprotein</keyword>
<organism evidence="6 7">
    <name type="scientific">Bicyclus anynana</name>
    <name type="common">Squinting bush brown butterfly</name>
    <dbReference type="NCBI Taxonomy" id="110368"/>
    <lineage>
        <taxon>Eukaryota</taxon>
        <taxon>Metazoa</taxon>
        <taxon>Ecdysozoa</taxon>
        <taxon>Arthropoda</taxon>
        <taxon>Hexapoda</taxon>
        <taxon>Insecta</taxon>
        <taxon>Pterygota</taxon>
        <taxon>Neoptera</taxon>
        <taxon>Endopterygota</taxon>
        <taxon>Lepidoptera</taxon>
        <taxon>Glossata</taxon>
        <taxon>Ditrysia</taxon>
        <taxon>Papilionoidea</taxon>
        <taxon>Nymphalidae</taxon>
        <taxon>Satyrinae</taxon>
        <taxon>Satyrini</taxon>
        <taxon>Mycalesina</taxon>
        <taxon>Bicyclus</taxon>
    </lineage>
</organism>